<feature type="region of interest" description="Disordered" evidence="1">
    <location>
        <begin position="1"/>
        <end position="38"/>
    </location>
</feature>
<evidence type="ECO:0000313" key="2">
    <source>
        <dbReference type="EnsemblPlants" id="Pp3c5_14091V3.1"/>
    </source>
</evidence>
<dbReference type="Proteomes" id="UP000006727">
    <property type="component" value="Chromosome 5"/>
</dbReference>
<accession>A0A7I4DQ63</accession>
<feature type="compositionally biased region" description="Low complexity" evidence="1">
    <location>
        <begin position="439"/>
        <end position="451"/>
    </location>
</feature>
<dbReference type="InParanoid" id="A0A7I4DQ63"/>
<feature type="region of interest" description="Disordered" evidence="1">
    <location>
        <begin position="335"/>
        <end position="368"/>
    </location>
</feature>
<organism evidence="2 3">
    <name type="scientific">Physcomitrium patens</name>
    <name type="common">Spreading-leaved earth moss</name>
    <name type="synonym">Physcomitrella patens</name>
    <dbReference type="NCBI Taxonomy" id="3218"/>
    <lineage>
        <taxon>Eukaryota</taxon>
        <taxon>Viridiplantae</taxon>
        <taxon>Streptophyta</taxon>
        <taxon>Embryophyta</taxon>
        <taxon>Bryophyta</taxon>
        <taxon>Bryophytina</taxon>
        <taxon>Bryopsida</taxon>
        <taxon>Funariidae</taxon>
        <taxon>Funariales</taxon>
        <taxon>Funariaceae</taxon>
        <taxon>Physcomitrium</taxon>
    </lineage>
</organism>
<reference evidence="2 3" key="2">
    <citation type="journal article" date="2018" name="Plant J.">
        <title>The Physcomitrella patens chromosome-scale assembly reveals moss genome structure and evolution.</title>
        <authorList>
            <person name="Lang D."/>
            <person name="Ullrich K.K."/>
            <person name="Murat F."/>
            <person name="Fuchs J."/>
            <person name="Jenkins J."/>
            <person name="Haas F.B."/>
            <person name="Piednoel M."/>
            <person name="Gundlach H."/>
            <person name="Van Bel M."/>
            <person name="Meyberg R."/>
            <person name="Vives C."/>
            <person name="Morata J."/>
            <person name="Symeonidi A."/>
            <person name="Hiss M."/>
            <person name="Muchero W."/>
            <person name="Kamisugi Y."/>
            <person name="Saleh O."/>
            <person name="Blanc G."/>
            <person name="Decker E.L."/>
            <person name="van Gessel N."/>
            <person name="Grimwood J."/>
            <person name="Hayes R.D."/>
            <person name="Graham S.W."/>
            <person name="Gunter L.E."/>
            <person name="McDaniel S.F."/>
            <person name="Hoernstein S.N.W."/>
            <person name="Larsson A."/>
            <person name="Li F.W."/>
            <person name="Perroud P.F."/>
            <person name="Phillips J."/>
            <person name="Ranjan P."/>
            <person name="Rokshar D.S."/>
            <person name="Rothfels C.J."/>
            <person name="Schneider L."/>
            <person name="Shu S."/>
            <person name="Stevenson D.W."/>
            <person name="Thummler F."/>
            <person name="Tillich M."/>
            <person name="Villarreal Aguilar J.C."/>
            <person name="Widiez T."/>
            <person name="Wong G.K."/>
            <person name="Wymore A."/>
            <person name="Zhang Y."/>
            <person name="Zimmer A.D."/>
            <person name="Quatrano R.S."/>
            <person name="Mayer K.F.X."/>
            <person name="Goodstein D."/>
            <person name="Casacuberta J.M."/>
            <person name="Vandepoele K."/>
            <person name="Reski R."/>
            <person name="Cuming A.C."/>
            <person name="Tuskan G.A."/>
            <person name="Maumus F."/>
            <person name="Salse J."/>
            <person name="Schmutz J."/>
            <person name="Rensing S.A."/>
        </authorList>
    </citation>
    <scope>NUCLEOTIDE SEQUENCE [LARGE SCALE GENOMIC DNA]</scope>
    <source>
        <strain evidence="2 3">cv. Gransden 2004</strain>
    </source>
</reference>
<feature type="compositionally biased region" description="Low complexity" evidence="1">
    <location>
        <begin position="605"/>
        <end position="614"/>
    </location>
</feature>
<feature type="region of interest" description="Disordered" evidence="1">
    <location>
        <begin position="559"/>
        <end position="625"/>
    </location>
</feature>
<protein>
    <submittedName>
        <fullName evidence="2">Uncharacterized protein</fullName>
    </submittedName>
</protein>
<feature type="compositionally biased region" description="Low complexity" evidence="1">
    <location>
        <begin position="575"/>
        <end position="586"/>
    </location>
</feature>
<reference evidence="2" key="3">
    <citation type="submission" date="2020-12" db="UniProtKB">
        <authorList>
            <consortium name="EnsemblPlants"/>
        </authorList>
    </citation>
    <scope>IDENTIFICATION</scope>
</reference>
<evidence type="ECO:0000313" key="3">
    <source>
        <dbReference type="Proteomes" id="UP000006727"/>
    </source>
</evidence>
<dbReference type="EnsemblPlants" id="Pp3c5_14091V3.1">
    <property type="protein sequence ID" value="Pp3c5_14091V3.1"/>
    <property type="gene ID" value="Pp3c5_14091"/>
</dbReference>
<evidence type="ECO:0000256" key="1">
    <source>
        <dbReference type="SAM" id="MobiDB-lite"/>
    </source>
</evidence>
<name>A0A7I4DQ63_PHYPA</name>
<dbReference type="EMBL" id="ABEU02000005">
    <property type="status" value="NOT_ANNOTATED_CDS"/>
    <property type="molecule type" value="Genomic_DNA"/>
</dbReference>
<dbReference type="AlphaFoldDB" id="A0A7I4DQ63"/>
<feature type="region of interest" description="Disordered" evidence="1">
    <location>
        <begin position="99"/>
        <end position="150"/>
    </location>
</feature>
<keyword evidence="3" id="KW-1185">Reference proteome</keyword>
<feature type="compositionally biased region" description="Low complexity" evidence="1">
    <location>
        <begin position="127"/>
        <end position="141"/>
    </location>
</feature>
<proteinExistence type="predicted"/>
<sequence length="688" mass="72958">MAPFGAAKTEQNNNFSLRQSPTSAPPAPLRRNISPSTPYPCHFPAPPIHILAPVPSQPNIHQIPPPTLIPLPTPPSYPPTLRPTFHTLHASAFAPQKPLRTQHHHNPSAEHRIASSRLSPHHAADCSGSSFTRSFTQSRSGESPIAGPASFKELLPSRPYIFARRSRPLSTRCTVGSPSSFSSTSHRSFCSHRADTFVGVPGTLCEQRRSGDGPVVYCCCNHCAADPGGAPRTSNCCSVAINSIIDFCATPDGDDGADPGCTPKCPPECTPRCSPALGIDSVGIEFNRSKCRRCAGTVHGCACPPSDRTCAACCRLACRDIADCAPDIPDIDRLANAPPLPAHSSGEPGDSGGDPEGDSGGDSGAGYWACPTSVDRGDEFCDATHPAPECPELEYPEKWLKADPTSPTDAPSSPPHSLGATRRTTLRSERPSSLPVRPPAATAAAPACARRSTPDDGSSAHPCKAASCTEPDAASTRTPPPLPEVRTRRARVVEPPRVATPSLLPGMCERTLRPVVAPPPHASPHLEFEHPELIAPVHVHRRPRLLVLVVRRNLLNSASENVGDPIDEPPPPSGDPGAKLSPRSSARPPPFPTSSKKLAFPPPTSISDSSSSNDSPRHSPFDTGELGGLENRLLNACECTVAPPPPPPKLWLRWNTCGDTPFIAPSPSFDTDGENEFSRRIACCVCMC</sequence>
<feature type="region of interest" description="Disordered" evidence="1">
    <location>
        <begin position="400"/>
        <end position="492"/>
    </location>
</feature>
<feature type="compositionally biased region" description="Polar residues" evidence="1">
    <location>
        <begin position="9"/>
        <end position="22"/>
    </location>
</feature>
<feature type="compositionally biased region" description="Low complexity" evidence="1">
    <location>
        <begin position="402"/>
        <end position="411"/>
    </location>
</feature>
<dbReference type="Gramene" id="Pp3c5_14091V3.1">
    <property type="protein sequence ID" value="Pp3c5_14091V3.1"/>
    <property type="gene ID" value="Pp3c5_14091"/>
</dbReference>
<reference evidence="2 3" key="1">
    <citation type="journal article" date="2008" name="Science">
        <title>The Physcomitrella genome reveals evolutionary insights into the conquest of land by plants.</title>
        <authorList>
            <person name="Rensing S."/>
            <person name="Lang D."/>
            <person name="Zimmer A."/>
            <person name="Terry A."/>
            <person name="Salamov A."/>
            <person name="Shapiro H."/>
            <person name="Nishiyama T."/>
            <person name="Perroud P.-F."/>
            <person name="Lindquist E."/>
            <person name="Kamisugi Y."/>
            <person name="Tanahashi T."/>
            <person name="Sakakibara K."/>
            <person name="Fujita T."/>
            <person name="Oishi K."/>
            <person name="Shin-I T."/>
            <person name="Kuroki Y."/>
            <person name="Toyoda A."/>
            <person name="Suzuki Y."/>
            <person name="Hashimoto A."/>
            <person name="Yamaguchi K."/>
            <person name="Sugano A."/>
            <person name="Kohara Y."/>
            <person name="Fujiyama A."/>
            <person name="Anterola A."/>
            <person name="Aoki S."/>
            <person name="Ashton N."/>
            <person name="Barbazuk W.B."/>
            <person name="Barker E."/>
            <person name="Bennetzen J."/>
            <person name="Bezanilla M."/>
            <person name="Blankenship R."/>
            <person name="Cho S.H."/>
            <person name="Dutcher S."/>
            <person name="Estelle M."/>
            <person name="Fawcett J.A."/>
            <person name="Gundlach H."/>
            <person name="Hanada K."/>
            <person name="Heyl A."/>
            <person name="Hicks K.A."/>
            <person name="Hugh J."/>
            <person name="Lohr M."/>
            <person name="Mayer K."/>
            <person name="Melkozernov A."/>
            <person name="Murata T."/>
            <person name="Nelson D."/>
            <person name="Pils B."/>
            <person name="Prigge M."/>
            <person name="Reiss B."/>
            <person name="Renner T."/>
            <person name="Rombauts S."/>
            <person name="Rushton P."/>
            <person name="Sanderfoot A."/>
            <person name="Schween G."/>
            <person name="Shiu S.-H."/>
            <person name="Stueber K."/>
            <person name="Theodoulou F.L."/>
            <person name="Tu H."/>
            <person name="Van de Peer Y."/>
            <person name="Verrier P.J."/>
            <person name="Waters E."/>
            <person name="Wood A."/>
            <person name="Yang L."/>
            <person name="Cove D."/>
            <person name="Cuming A."/>
            <person name="Hasebe M."/>
            <person name="Lucas S."/>
            <person name="Mishler D.B."/>
            <person name="Reski R."/>
            <person name="Grigoriev I."/>
            <person name="Quatrano R.S."/>
            <person name="Boore J.L."/>
        </authorList>
    </citation>
    <scope>NUCLEOTIDE SEQUENCE [LARGE SCALE GENOMIC DNA]</scope>
    <source>
        <strain evidence="2 3">cv. Gransden 2004</strain>
    </source>
</reference>